<dbReference type="InterPro" id="IPR036895">
    <property type="entry name" value="Uracil-DNA_glycosylase-like_sf"/>
</dbReference>
<dbReference type="AlphaFoldDB" id="X1D0B7"/>
<dbReference type="EMBL" id="BART01032682">
    <property type="protein sequence ID" value="GAH13587.1"/>
    <property type="molecule type" value="Genomic_DNA"/>
</dbReference>
<reference evidence="1" key="1">
    <citation type="journal article" date="2014" name="Front. Microbiol.">
        <title>High frequency of phylogenetically diverse reductive dehalogenase-homologous genes in deep subseafloor sedimentary metagenomes.</title>
        <authorList>
            <person name="Kawai M."/>
            <person name="Futagami T."/>
            <person name="Toyoda A."/>
            <person name="Takaki Y."/>
            <person name="Nishi S."/>
            <person name="Hori S."/>
            <person name="Arai W."/>
            <person name="Tsubouchi T."/>
            <person name="Morono Y."/>
            <person name="Uchiyama I."/>
            <person name="Ito T."/>
            <person name="Fujiyama A."/>
            <person name="Inagaki F."/>
            <person name="Takami H."/>
        </authorList>
    </citation>
    <scope>NUCLEOTIDE SEQUENCE</scope>
    <source>
        <strain evidence="1">Expedition CK06-06</strain>
    </source>
</reference>
<evidence type="ECO:0008006" key="2">
    <source>
        <dbReference type="Google" id="ProtNLM"/>
    </source>
</evidence>
<organism evidence="1">
    <name type="scientific">marine sediment metagenome</name>
    <dbReference type="NCBI Taxonomy" id="412755"/>
    <lineage>
        <taxon>unclassified sequences</taxon>
        <taxon>metagenomes</taxon>
        <taxon>ecological metagenomes</taxon>
    </lineage>
</organism>
<sequence>DSIEKLRSMTKNLGILTYHEIPVMVTYHPSALLRTAWRKVGAKEDFRFLQVTYRQFQENEYKSPVLCRKGYDNSEKDLIRNNPFILVKQ</sequence>
<accession>X1D0B7</accession>
<name>X1D0B7_9ZZZZ</name>
<evidence type="ECO:0000313" key="1">
    <source>
        <dbReference type="EMBL" id="GAH13587.1"/>
    </source>
</evidence>
<proteinExistence type="predicted"/>
<protein>
    <recommendedName>
        <fullName evidence="2">Uracil-DNA glycosylase-like domain-containing protein</fullName>
    </recommendedName>
</protein>
<gene>
    <name evidence="1" type="ORF">S01H4_56409</name>
</gene>
<comment type="caution">
    <text evidence="1">The sequence shown here is derived from an EMBL/GenBank/DDBJ whole genome shotgun (WGS) entry which is preliminary data.</text>
</comment>
<dbReference type="SUPFAM" id="SSF52141">
    <property type="entry name" value="Uracil-DNA glycosylase-like"/>
    <property type="match status" value="1"/>
</dbReference>
<feature type="non-terminal residue" evidence="1">
    <location>
        <position position="1"/>
    </location>
</feature>